<dbReference type="PANTHER" id="PTHR22930">
    <property type="match status" value="1"/>
</dbReference>
<name>A0AAV9AG13_ACOGR</name>
<accession>A0AAV9AG13</accession>
<dbReference type="EMBL" id="JAUJYN010000009">
    <property type="protein sequence ID" value="KAK1263036.1"/>
    <property type="molecule type" value="Genomic_DNA"/>
</dbReference>
<evidence type="ECO:0000259" key="1">
    <source>
        <dbReference type="Pfam" id="PF26138"/>
    </source>
</evidence>
<organism evidence="2 3">
    <name type="scientific">Acorus gramineus</name>
    <name type="common">Dwarf sweet flag</name>
    <dbReference type="NCBI Taxonomy" id="55184"/>
    <lineage>
        <taxon>Eukaryota</taxon>
        <taxon>Viridiplantae</taxon>
        <taxon>Streptophyta</taxon>
        <taxon>Embryophyta</taxon>
        <taxon>Tracheophyta</taxon>
        <taxon>Spermatophyta</taxon>
        <taxon>Magnoliopsida</taxon>
        <taxon>Liliopsida</taxon>
        <taxon>Acoraceae</taxon>
        <taxon>Acorus</taxon>
    </lineage>
</organism>
<dbReference type="InterPro" id="IPR058353">
    <property type="entry name" value="DUF8040"/>
</dbReference>
<evidence type="ECO:0000313" key="2">
    <source>
        <dbReference type="EMBL" id="KAK1263036.1"/>
    </source>
</evidence>
<protein>
    <recommendedName>
        <fullName evidence="1">DUF8040 domain-containing protein</fullName>
    </recommendedName>
</protein>
<reference evidence="2" key="2">
    <citation type="submission" date="2023-06" db="EMBL/GenBank/DDBJ databases">
        <authorList>
            <person name="Ma L."/>
            <person name="Liu K.-W."/>
            <person name="Li Z."/>
            <person name="Hsiao Y.-Y."/>
            <person name="Qi Y."/>
            <person name="Fu T."/>
            <person name="Tang G."/>
            <person name="Zhang D."/>
            <person name="Sun W.-H."/>
            <person name="Liu D.-K."/>
            <person name="Li Y."/>
            <person name="Chen G.-Z."/>
            <person name="Liu X.-D."/>
            <person name="Liao X.-Y."/>
            <person name="Jiang Y.-T."/>
            <person name="Yu X."/>
            <person name="Hao Y."/>
            <person name="Huang J."/>
            <person name="Zhao X.-W."/>
            <person name="Ke S."/>
            <person name="Chen Y.-Y."/>
            <person name="Wu W.-L."/>
            <person name="Hsu J.-L."/>
            <person name="Lin Y.-F."/>
            <person name="Huang M.-D."/>
            <person name="Li C.-Y."/>
            <person name="Huang L."/>
            <person name="Wang Z.-W."/>
            <person name="Zhao X."/>
            <person name="Zhong W.-Y."/>
            <person name="Peng D.-H."/>
            <person name="Ahmad S."/>
            <person name="Lan S."/>
            <person name="Zhang J.-S."/>
            <person name="Tsai W.-C."/>
            <person name="Van De Peer Y."/>
            <person name="Liu Z.-J."/>
        </authorList>
    </citation>
    <scope>NUCLEOTIDE SEQUENCE</scope>
    <source>
        <strain evidence="2">SCP</strain>
        <tissue evidence="2">Leaves</tissue>
    </source>
</reference>
<reference evidence="2" key="1">
    <citation type="journal article" date="2023" name="Nat. Commun.">
        <title>Diploid and tetraploid genomes of Acorus and the evolution of monocots.</title>
        <authorList>
            <person name="Ma L."/>
            <person name="Liu K.W."/>
            <person name="Li Z."/>
            <person name="Hsiao Y.Y."/>
            <person name="Qi Y."/>
            <person name="Fu T."/>
            <person name="Tang G.D."/>
            <person name="Zhang D."/>
            <person name="Sun W.H."/>
            <person name="Liu D.K."/>
            <person name="Li Y."/>
            <person name="Chen G.Z."/>
            <person name="Liu X.D."/>
            <person name="Liao X.Y."/>
            <person name="Jiang Y.T."/>
            <person name="Yu X."/>
            <person name="Hao Y."/>
            <person name="Huang J."/>
            <person name="Zhao X.W."/>
            <person name="Ke S."/>
            <person name="Chen Y.Y."/>
            <person name="Wu W.L."/>
            <person name="Hsu J.L."/>
            <person name="Lin Y.F."/>
            <person name="Huang M.D."/>
            <person name="Li C.Y."/>
            <person name="Huang L."/>
            <person name="Wang Z.W."/>
            <person name="Zhao X."/>
            <person name="Zhong W.Y."/>
            <person name="Peng D.H."/>
            <person name="Ahmad S."/>
            <person name="Lan S."/>
            <person name="Zhang J.S."/>
            <person name="Tsai W.C."/>
            <person name="Van de Peer Y."/>
            <person name="Liu Z.J."/>
        </authorList>
    </citation>
    <scope>NUCLEOTIDE SEQUENCE</scope>
    <source>
        <strain evidence="2">SCP</strain>
    </source>
</reference>
<proteinExistence type="predicted"/>
<comment type="caution">
    <text evidence="2">The sequence shown here is derived from an EMBL/GenBank/DDBJ whole genome shotgun (WGS) entry which is preliminary data.</text>
</comment>
<dbReference type="InterPro" id="IPR045249">
    <property type="entry name" value="HARBI1-like"/>
</dbReference>
<sequence>MDQHVFIRLADFFRKEGWLEDTRNMIIEEQLAIFLTIVGHNTTNRYCQDRFQHSGETISRQFRAVLSACLKLSKLVIHPPDFSRTPNQILNSHRFFPAFKVIVNFVHECSIMYYLLKKIV</sequence>
<keyword evidence="3" id="KW-1185">Reference proteome</keyword>
<feature type="domain" description="DUF8040" evidence="1">
    <location>
        <begin position="1"/>
        <end position="70"/>
    </location>
</feature>
<dbReference type="PANTHER" id="PTHR22930:SF259">
    <property type="entry name" value="OS08G0106900 PROTEIN"/>
    <property type="match status" value="1"/>
</dbReference>
<dbReference type="Proteomes" id="UP001179952">
    <property type="component" value="Unassembled WGS sequence"/>
</dbReference>
<evidence type="ECO:0000313" key="3">
    <source>
        <dbReference type="Proteomes" id="UP001179952"/>
    </source>
</evidence>
<dbReference type="Pfam" id="PF26138">
    <property type="entry name" value="DUF8040"/>
    <property type="match status" value="1"/>
</dbReference>
<dbReference type="AlphaFoldDB" id="A0AAV9AG13"/>
<gene>
    <name evidence="2" type="ORF">QJS04_geneDACA022029</name>
</gene>